<feature type="compositionally biased region" description="Basic residues" evidence="1">
    <location>
        <begin position="1"/>
        <end position="13"/>
    </location>
</feature>
<accession>A0A8C8TSW1</accession>
<sequence length="124" mass="15203">MTKVNRKSLKQNRAKVTLTPRTKGKKKRKTFIPLRCRLHFKVSKTRMKTKRSIGGTKKKFQTYSVHPKKRKRSVRPTIYVCYHMLSRKWKERKEGKRNKRRCQSKKKSQHKRRYQNKKQKKTIF</sequence>
<feature type="region of interest" description="Disordered" evidence="1">
    <location>
        <begin position="90"/>
        <end position="124"/>
    </location>
</feature>
<dbReference type="AlphaFoldDB" id="A0A8C8TSW1"/>
<evidence type="ECO:0000313" key="2">
    <source>
        <dbReference type="Ensembl" id="ENSPEMP00000016989.1"/>
    </source>
</evidence>
<evidence type="ECO:0000256" key="1">
    <source>
        <dbReference type="SAM" id="MobiDB-lite"/>
    </source>
</evidence>
<protein>
    <submittedName>
        <fullName evidence="2">RIKEN cDNA 4930447F04 gene</fullName>
    </submittedName>
</protein>
<dbReference type="Ensembl" id="ENSPEMT00000021304.2">
    <property type="protein sequence ID" value="ENSPEMP00000016989.1"/>
    <property type="gene ID" value="ENSPEMG00000016043.2"/>
</dbReference>
<name>A0A8C8TSW1_PERMB</name>
<dbReference type="GeneTree" id="ENSGT00860000136220"/>
<keyword evidence="3" id="KW-1185">Reference proteome</keyword>
<feature type="region of interest" description="Disordered" evidence="1">
    <location>
        <begin position="1"/>
        <end position="28"/>
    </location>
</feature>
<proteinExistence type="predicted"/>
<dbReference type="Proteomes" id="UP000694547">
    <property type="component" value="Chromosome X"/>
</dbReference>
<reference evidence="2 3" key="1">
    <citation type="submission" date="2018-10" db="EMBL/GenBank/DDBJ databases">
        <title>Improved assembly of the deer mouse Peromyscus maniculatus genome.</title>
        <authorList>
            <person name="Lassance J.-M."/>
            <person name="Hoekstra H.E."/>
        </authorList>
    </citation>
    <scope>NUCLEOTIDE SEQUENCE [LARGE SCALE GENOMIC DNA]</scope>
</reference>
<reference evidence="2" key="3">
    <citation type="submission" date="2025-09" db="UniProtKB">
        <authorList>
            <consortium name="Ensembl"/>
        </authorList>
    </citation>
    <scope>IDENTIFICATION</scope>
</reference>
<feature type="region of interest" description="Disordered" evidence="1">
    <location>
        <begin position="45"/>
        <end position="72"/>
    </location>
</feature>
<organism evidence="2 3">
    <name type="scientific">Peromyscus maniculatus bairdii</name>
    <name type="common">Prairie deer mouse</name>
    <dbReference type="NCBI Taxonomy" id="230844"/>
    <lineage>
        <taxon>Eukaryota</taxon>
        <taxon>Metazoa</taxon>
        <taxon>Chordata</taxon>
        <taxon>Craniata</taxon>
        <taxon>Vertebrata</taxon>
        <taxon>Euteleostomi</taxon>
        <taxon>Mammalia</taxon>
        <taxon>Eutheria</taxon>
        <taxon>Euarchontoglires</taxon>
        <taxon>Glires</taxon>
        <taxon>Rodentia</taxon>
        <taxon>Myomorpha</taxon>
        <taxon>Muroidea</taxon>
        <taxon>Cricetidae</taxon>
        <taxon>Neotominae</taxon>
        <taxon>Peromyscus</taxon>
    </lineage>
</organism>
<reference evidence="2" key="2">
    <citation type="submission" date="2025-08" db="UniProtKB">
        <authorList>
            <consortium name="Ensembl"/>
        </authorList>
    </citation>
    <scope>IDENTIFICATION</scope>
</reference>
<evidence type="ECO:0000313" key="3">
    <source>
        <dbReference type="Proteomes" id="UP000694547"/>
    </source>
</evidence>